<comment type="caution">
    <text evidence="6">The sequence shown here is derived from an EMBL/GenBank/DDBJ whole genome shotgun (WGS) entry which is preliminary data.</text>
</comment>
<dbReference type="Pfam" id="PF04193">
    <property type="entry name" value="PQ-loop"/>
    <property type="match status" value="1"/>
</dbReference>
<feature type="transmembrane region" description="Helical" evidence="5">
    <location>
        <begin position="47"/>
        <end position="68"/>
    </location>
</feature>
<keyword evidence="3 5" id="KW-1133">Transmembrane helix</keyword>
<keyword evidence="4 5" id="KW-0472">Membrane</keyword>
<feature type="transmembrane region" description="Helical" evidence="5">
    <location>
        <begin position="193"/>
        <end position="218"/>
    </location>
</feature>
<keyword evidence="2 5" id="KW-0812">Transmembrane</keyword>
<protein>
    <submittedName>
        <fullName evidence="6">PQ loop repeat-domain-containing protein</fullName>
    </submittedName>
</protein>
<dbReference type="Gene3D" id="1.20.1280.290">
    <property type="match status" value="1"/>
</dbReference>
<gene>
    <name evidence="6" type="ORF">SUNI508_01654</name>
</gene>
<dbReference type="Proteomes" id="UP001408356">
    <property type="component" value="Unassembled WGS sequence"/>
</dbReference>
<organism evidence="6 7">
    <name type="scientific">Seiridium unicorne</name>
    <dbReference type="NCBI Taxonomy" id="138068"/>
    <lineage>
        <taxon>Eukaryota</taxon>
        <taxon>Fungi</taxon>
        <taxon>Dikarya</taxon>
        <taxon>Ascomycota</taxon>
        <taxon>Pezizomycotina</taxon>
        <taxon>Sordariomycetes</taxon>
        <taxon>Xylariomycetidae</taxon>
        <taxon>Amphisphaeriales</taxon>
        <taxon>Sporocadaceae</taxon>
        <taxon>Seiridium</taxon>
    </lineage>
</organism>
<name>A0ABR2UNM9_9PEZI</name>
<keyword evidence="7" id="KW-1185">Reference proteome</keyword>
<accession>A0ABR2UNM9</accession>
<evidence type="ECO:0000256" key="2">
    <source>
        <dbReference type="ARBA" id="ARBA00022692"/>
    </source>
</evidence>
<evidence type="ECO:0000256" key="4">
    <source>
        <dbReference type="ARBA" id="ARBA00023136"/>
    </source>
</evidence>
<dbReference type="InterPro" id="IPR051415">
    <property type="entry name" value="LAAT-1"/>
</dbReference>
<sequence length="283" mass="31399">MTPQADIPIAATVLGAIGTVFWCIQLVPQIWTNWRTKSTDGLPGTMMFLWALCAVPMGAYVIIQNFNIPIQIQPQSFMALCLVSWSQTLIYGRKWTTWKAVLAGIIMAITFAGVEATLILTLRPLYKAGNEMAPTVVGIIAAILLAAGLLPPYDQIWRRRGRVVGINWLFLSMDFSGALFSLLALAAQNTFDVLGGVLYIVCCVLELGIFLSQLIWVFRTRQIRKRAATLGKTFDDILITCEVHGIPFKFAERGRRKTGLPDVELGKNQGKVQTVEQFQHEPA</sequence>
<feature type="transmembrane region" description="Helical" evidence="5">
    <location>
        <begin position="165"/>
        <end position="187"/>
    </location>
</feature>
<feature type="transmembrane region" description="Helical" evidence="5">
    <location>
        <begin position="132"/>
        <end position="153"/>
    </location>
</feature>
<evidence type="ECO:0000313" key="6">
    <source>
        <dbReference type="EMBL" id="KAK9416237.1"/>
    </source>
</evidence>
<evidence type="ECO:0000256" key="1">
    <source>
        <dbReference type="ARBA" id="ARBA00004141"/>
    </source>
</evidence>
<evidence type="ECO:0000256" key="3">
    <source>
        <dbReference type="ARBA" id="ARBA00022989"/>
    </source>
</evidence>
<dbReference type="EMBL" id="JARVKF010000407">
    <property type="protein sequence ID" value="KAK9416237.1"/>
    <property type="molecule type" value="Genomic_DNA"/>
</dbReference>
<proteinExistence type="predicted"/>
<reference evidence="6 7" key="1">
    <citation type="journal article" date="2024" name="J. Plant Pathol.">
        <title>Sequence and assembly of the genome of Seiridium unicorne, isolate CBS 538.82, causal agent of cypress canker disease.</title>
        <authorList>
            <person name="Scali E."/>
            <person name="Rocca G.D."/>
            <person name="Danti R."/>
            <person name="Garbelotto M."/>
            <person name="Barberini S."/>
            <person name="Baroncelli R."/>
            <person name="Emiliani G."/>
        </authorList>
    </citation>
    <scope>NUCLEOTIDE SEQUENCE [LARGE SCALE GENOMIC DNA]</scope>
    <source>
        <strain evidence="6 7">BM-138-508</strain>
    </source>
</reference>
<comment type="subcellular location">
    <subcellularLocation>
        <location evidence="1">Membrane</location>
        <topology evidence="1">Multi-pass membrane protein</topology>
    </subcellularLocation>
</comment>
<dbReference type="SMART" id="SM00679">
    <property type="entry name" value="CTNS"/>
    <property type="match status" value="2"/>
</dbReference>
<dbReference type="PANTHER" id="PTHR16201">
    <property type="entry name" value="SEVEN TRANSMEMBRANE PROTEIN 1-RELATED"/>
    <property type="match status" value="1"/>
</dbReference>
<feature type="transmembrane region" description="Helical" evidence="5">
    <location>
        <begin position="100"/>
        <end position="120"/>
    </location>
</feature>
<dbReference type="InterPro" id="IPR006603">
    <property type="entry name" value="PQ-loop_rpt"/>
</dbReference>
<dbReference type="PANTHER" id="PTHR16201:SF37">
    <property type="entry name" value="PQ-LOOP REPEAT-CONTAINING PROTEIN"/>
    <property type="match status" value="1"/>
</dbReference>
<evidence type="ECO:0000256" key="5">
    <source>
        <dbReference type="SAM" id="Phobius"/>
    </source>
</evidence>
<evidence type="ECO:0000313" key="7">
    <source>
        <dbReference type="Proteomes" id="UP001408356"/>
    </source>
</evidence>
<feature type="transmembrane region" description="Helical" evidence="5">
    <location>
        <begin position="7"/>
        <end position="27"/>
    </location>
</feature>